<feature type="transmembrane region" description="Helical" evidence="1">
    <location>
        <begin position="63"/>
        <end position="87"/>
    </location>
</feature>
<evidence type="ECO:0000313" key="2">
    <source>
        <dbReference type="EMBL" id="GLR90447.1"/>
    </source>
</evidence>
<feature type="transmembrane region" description="Helical" evidence="1">
    <location>
        <begin position="12"/>
        <end position="43"/>
    </location>
</feature>
<evidence type="ECO:0000313" key="3">
    <source>
        <dbReference type="Proteomes" id="UP001156905"/>
    </source>
</evidence>
<dbReference type="RefSeq" id="WP_284273351.1">
    <property type="nucleotide sequence ID" value="NZ_BSOW01000034.1"/>
</dbReference>
<sequence length="91" mass="9978">MLTIRRFVSTRFVSTLWLAVTPLVILSAIVGVFALIGPASWIISTLAGPQAADNFVANVMTLFGMLVLFAPLAMMIYALVSLVRWLVPKQR</sequence>
<keyword evidence="1" id="KW-0472">Membrane</keyword>
<dbReference type="Proteomes" id="UP001156905">
    <property type="component" value="Unassembled WGS sequence"/>
</dbReference>
<name>A0ABQ6B7U5_9BRAD</name>
<protein>
    <submittedName>
        <fullName evidence="2">Uncharacterized protein</fullName>
    </submittedName>
</protein>
<dbReference type="EMBL" id="BSOW01000034">
    <property type="protein sequence ID" value="GLR90447.1"/>
    <property type="molecule type" value="Genomic_DNA"/>
</dbReference>
<organism evidence="2 3">
    <name type="scientific">Bradyrhizobium iriomotense</name>
    <dbReference type="NCBI Taxonomy" id="441950"/>
    <lineage>
        <taxon>Bacteria</taxon>
        <taxon>Pseudomonadati</taxon>
        <taxon>Pseudomonadota</taxon>
        <taxon>Alphaproteobacteria</taxon>
        <taxon>Hyphomicrobiales</taxon>
        <taxon>Nitrobacteraceae</taxon>
        <taxon>Bradyrhizobium</taxon>
    </lineage>
</organism>
<reference evidence="3" key="1">
    <citation type="journal article" date="2019" name="Int. J. Syst. Evol. Microbiol.">
        <title>The Global Catalogue of Microorganisms (GCM) 10K type strain sequencing project: providing services to taxonomists for standard genome sequencing and annotation.</title>
        <authorList>
            <consortium name="The Broad Institute Genomics Platform"/>
            <consortium name="The Broad Institute Genome Sequencing Center for Infectious Disease"/>
            <person name="Wu L."/>
            <person name="Ma J."/>
        </authorList>
    </citation>
    <scope>NUCLEOTIDE SEQUENCE [LARGE SCALE GENOMIC DNA]</scope>
    <source>
        <strain evidence="3">NBRC 102520</strain>
    </source>
</reference>
<gene>
    <name evidence="2" type="ORF">GCM10007857_71620</name>
</gene>
<keyword evidence="1" id="KW-1133">Transmembrane helix</keyword>
<keyword evidence="1" id="KW-0812">Transmembrane</keyword>
<comment type="caution">
    <text evidence="2">The sequence shown here is derived from an EMBL/GenBank/DDBJ whole genome shotgun (WGS) entry which is preliminary data.</text>
</comment>
<accession>A0ABQ6B7U5</accession>
<proteinExistence type="predicted"/>
<evidence type="ECO:0000256" key="1">
    <source>
        <dbReference type="SAM" id="Phobius"/>
    </source>
</evidence>
<keyword evidence="3" id="KW-1185">Reference proteome</keyword>